<evidence type="ECO:0000256" key="9">
    <source>
        <dbReference type="SAM" id="Phobius"/>
    </source>
</evidence>
<evidence type="ECO:0000256" key="2">
    <source>
        <dbReference type="ARBA" id="ARBA00022448"/>
    </source>
</evidence>
<keyword evidence="6 9" id="KW-1133">Transmembrane helix</keyword>
<keyword evidence="2" id="KW-0813">Transport</keyword>
<evidence type="ECO:0000256" key="8">
    <source>
        <dbReference type="ARBA" id="ARBA00037998"/>
    </source>
</evidence>
<dbReference type="RefSeq" id="WP_189317094.1">
    <property type="nucleotide sequence ID" value="NZ_BMQA01000086.1"/>
</dbReference>
<evidence type="ECO:0000313" key="10">
    <source>
        <dbReference type="EMBL" id="GGJ65468.1"/>
    </source>
</evidence>
<dbReference type="GO" id="GO:0006865">
    <property type="term" value="P:amino acid transport"/>
    <property type="evidence" value="ECO:0007669"/>
    <property type="project" value="UniProtKB-KW"/>
</dbReference>
<accession>A0A917UL23</accession>
<dbReference type="GO" id="GO:0022857">
    <property type="term" value="F:transmembrane transporter activity"/>
    <property type="evidence" value="ECO:0007669"/>
    <property type="project" value="InterPro"/>
</dbReference>
<keyword evidence="7 9" id="KW-0472">Membrane</keyword>
<name>A0A917UL23_9ACTN</name>
<comment type="subcellular location">
    <subcellularLocation>
        <location evidence="1">Cell membrane</location>
        <topology evidence="1">Multi-pass membrane protein</topology>
    </subcellularLocation>
</comment>
<dbReference type="EMBL" id="BMQA01000086">
    <property type="protein sequence ID" value="GGJ65468.1"/>
    <property type="molecule type" value="Genomic_DNA"/>
</dbReference>
<reference evidence="10" key="1">
    <citation type="journal article" date="2014" name="Int. J. Syst. Evol. Microbiol.">
        <title>Complete genome sequence of Corynebacterium casei LMG S-19264T (=DSM 44701T), isolated from a smear-ripened cheese.</title>
        <authorList>
            <consortium name="US DOE Joint Genome Institute (JGI-PGF)"/>
            <person name="Walter F."/>
            <person name="Albersmeier A."/>
            <person name="Kalinowski J."/>
            <person name="Ruckert C."/>
        </authorList>
    </citation>
    <scope>NUCLEOTIDE SEQUENCE</scope>
    <source>
        <strain evidence="10">JCM 3086</strain>
    </source>
</reference>
<feature type="transmembrane region" description="Helical" evidence="9">
    <location>
        <begin position="227"/>
        <end position="255"/>
    </location>
</feature>
<dbReference type="GO" id="GO:0005886">
    <property type="term" value="C:plasma membrane"/>
    <property type="evidence" value="ECO:0007669"/>
    <property type="project" value="UniProtKB-SubCell"/>
</dbReference>
<keyword evidence="3" id="KW-1003">Cell membrane</keyword>
<feature type="transmembrane region" description="Helical" evidence="9">
    <location>
        <begin position="134"/>
        <end position="164"/>
    </location>
</feature>
<evidence type="ECO:0000256" key="7">
    <source>
        <dbReference type="ARBA" id="ARBA00023136"/>
    </source>
</evidence>
<evidence type="ECO:0000256" key="5">
    <source>
        <dbReference type="ARBA" id="ARBA00022970"/>
    </source>
</evidence>
<feature type="transmembrane region" description="Helical" evidence="9">
    <location>
        <begin position="6"/>
        <end position="22"/>
    </location>
</feature>
<organism evidence="10 11">
    <name type="scientific">Streptomyces brasiliensis</name>
    <dbReference type="NCBI Taxonomy" id="1954"/>
    <lineage>
        <taxon>Bacteria</taxon>
        <taxon>Bacillati</taxon>
        <taxon>Actinomycetota</taxon>
        <taxon>Actinomycetes</taxon>
        <taxon>Kitasatosporales</taxon>
        <taxon>Streptomycetaceae</taxon>
        <taxon>Streptomyces</taxon>
    </lineage>
</organism>
<comment type="caution">
    <text evidence="10">The sequence shown here is derived from an EMBL/GenBank/DDBJ whole genome shotgun (WGS) entry which is preliminary data.</text>
</comment>
<evidence type="ECO:0000313" key="11">
    <source>
        <dbReference type="Proteomes" id="UP000657574"/>
    </source>
</evidence>
<reference evidence="10" key="2">
    <citation type="submission" date="2020-09" db="EMBL/GenBank/DDBJ databases">
        <authorList>
            <person name="Sun Q."/>
            <person name="Ohkuma M."/>
        </authorList>
    </citation>
    <scope>NUCLEOTIDE SEQUENCE</scope>
    <source>
        <strain evidence="10">JCM 3086</strain>
    </source>
</reference>
<dbReference type="Proteomes" id="UP000657574">
    <property type="component" value="Unassembled WGS sequence"/>
</dbReference>
<evidence type="ECO:0000256" key="1">
    <source>
        <dbReference type="ARBA" id="ARBA00004651"/>
    </source>
</evidence>
<evidence type="ECO:0000256" key="6">
    <source>
        <dbReference type="ARBA" id="ARBA00022989"/>
    </source>
</evidence>
<keyword evidence="4 9" id="KW-0812">Transmembrane</keyword>
<dbReference type="InterPro" id="IPR001851">
    <property type="entry name" value="ABC_transp_permease"/>
</dbReference>
<keyword evidence="5" id="KW-0029">Amino-acid transport</keyword>
<evidence type="ECO:0000256" key="3">
    <source>
        <dbReference type="ARBA" id="ARBA00022475"/>
    </source>
</evidence>
<keyword evidence="11" id="KW-1185">Reference proteome</keyword>
<dbReference type="CDD" id="cd06582">
    <property type="entry name" value="TM_PBP1_LivH_like"/>
    <property type="match status" value="1"/>
</dbReference>
<comment type="similarity">
    <text evidence="8">Belongs to the binding-protein-dependent transport system permease family. LivHM subfamily.</text>
</comment>
<evidence type="ECO:0000256" key="4">
    <source>
        <dbReference type="ARBA" id="ARBA00022692"/>
    </source>
</evidence>
<dbReference type="PANTHER" id="PTHR11795">
    <property type="entry name" value="BRANCHED-CHAIN AMINO ACID TRANSPORT SYSTEM PERMEASE PROTEIN LIVH"/>
    <property type="match status" value="1"/>
</dbReference>
<feature type="transmembrane region" description="Helical" evidence="9">
    <location>
        <begin position="95"/>
        <end position="114"/>
    </location>
</feature>
<proteinExistence type="inferred from homology"/>
<sequence length="296" mass="30503">MDTFVLLTVAGLSIGALYYLLASGLSIIFGLLDVLSFAHGALVTVGAYAAIETMTRLGTPSLLGFLLAVLAATAVGGLVAYVIERLLVRPMYSRGHLAQLLVTMGAALIMAALIESVKGPDEVHMPLPKALEKSIHIFGAVIPVSMALTILAAIALHGGLLLFLARTRHGLIVRAGVDNADMVRGLGIDVSRSFSLVFVLGGLAAGLGGALAAVYVRAATPSLGDTYLVYAFIVLIIGGLGSLRGAFVAAAIAGVIQQFANYYVKAGAGDIVVLALLVVVLLLRPQGLFGRVGRSV</sequence>
<feature type="transmembrane region" description="Helical" evidence="9">
    <location>
        <begin position="29"/>
        <end position="51"/>
    </location>
</feature>
<dbReference type="Pfam" id="PF02653">
    <property type="entry name" value="BPD_transp_2"/>
    <property type="match status" value="1"/>
</dbReference>
<feature type="transmembrane region" description="Helical" evidence="9">
    <location>
        <begin position="194"/>
        <end position="215"/>
    </location>
</feature>
<dbReference type="PANTHER" id="PTHR11795:SF442">
    <property type="entry name" value="ABC TRANSPORTER ATP-BINDING PROTEIN"/>
    <property type="match status" value="1"/>
</dbReference>
<gene>
    <name evidence="10" type="primary">livH</name>
    <name evidence="10" type="ORF">GCM10010121_090130</name>
</gene>
<feature type="transmembrane region" description="Helical" evidence="9">
    <location>
        <begin position="262"/>
        <end position="283"/>
    </location>
</feature>
<protein>
    <submittedName>
        <fullName evidence="10">Branched-chain amino acid ABC transporter permease</fullName>
    </submittedName>
</protein>
<feature type="transmembrane region" description="Helical" evidence="9">
    <location>
        <begin position="63"/>
        <end position="83"/>
    </location>
</feature>
<dbReference type="AlphaFoldDB" id="A0A917UL23"/>
<dbReference type="InterPro" id="IPR052157">
    <property type="entry name" value="BCAA_transport_permease"/>
</dbReference>